<name>A0A7W3J6G9_9MICO</name>
<feature type="chain" id="PRO_5031572981" evidence="3">
    <location>
        <begin position="35"/>
        <end position="604"/>
    </location>
</feature>
<dbReference type="Pfam" id="PF01261">
    <property type="entry name" value="AP_endonuc_2"/>
    <property type="match status" value="1"/>
</dbReference>
<dbReference type="InterPro" id="IPR000421">
    <property type="entry name" value="FA58C"/>
</dbReference>
<dbReference type="InterPro" id="IPR050312">
    <property type="entry name" value="IolE/XylAMocC-like"/>
</dbReference>
<reference evidence="5 6" key="1">
    <citation type="submission" date="2020-07" db="EMBL/GenBank/DDBJ databases">
        <title>Sequencing the genomes of 1000 actinobacteria strains.</title>
        <authorList>
            <person name="Klenk H.-P."/>
        </authorList>
    </citation>
    <scope>NUCLEOTIDE SEQUENCE [LARGE SCALE GENOMIC DNA]</scope>
    <source>
        <strain evidence="5 6">DSM 44121</strain>
    </source>
</reference>
<keyword evidence="6" id="KW-1185">Reference proteome</keyword>
<evidence type="ECO:0000256" key="2">
    <source>
        <dbReference type="SAM" id="MobiDB-lite"/>
    </source>
</evidence>
<accession>A0A7W3J6G9</accession>
<dbReference type="GO" id="GO:0016853">
    <property type="term" value="F:isomerase activity"/>
    <property type="evidence" value="ECO:0007669"/>
    <property type="project" value="UniProtKB-KW"/>
</dbReference>
<feature type="signal peptide" evidence="3">
    <location>
        <begin position="1"/>
        <end position="34"/>
    </location>
</feature>
<dbReference type="SUPFAM" id="SSF49785">
    <property type="entry name" value="Galactose-binding domain-like"/>
    <property type="match status" value="1"/>
</dbReference>
<dbReference type="AlphaFoldDB" id="A0A7W3J6G9"/>
<sequence length="604" mass="65427">MQNSLRPPRARRITTALTGGALLAGTFVGAPAVAAPATPAAAPPTTTATTTSAEACGEGDGLPDSKISIQLYTHVGEIGSGTPSPETIDRVLGEVANAGFTNVEPYNQPYSMPVEDYQAILDRYGLEVSSSHGSTDWDTWPATVDYAVALGQDYIGTGGMAGSYGTYEEAVATAEYVNRLGEYANEHGANKIVLHNHQTEFTTRYPHPETGEMVSAWQVIEENTDPRYVTFQLDVGWAADAGIDVPAWIEEYGDRIELLHVKDAVNLNAEGDPRQVALGNGDMDLPAILAASEPYVQYYTYEWDDAPSFESSAESYRYLRCYLADGGGGDQCDPDDGESLALGRPVTTSSVDDPVRTGEMAVDGNAGTRWGSAWSEPEWIAVDLGADYDLSRVVIDWETAYASGYEIQTSPDGEAWTTVHTVTDGDGNFDDLALTGTGRHVRLLATERATQWGFSLYELEVFGTPAGEEPAPGPVTRGAGYWTSEYRQVRNPDHTADELLCLLSAARGQSDVFDEEVGLTSLDDAVRVLWPRHHDERTDGFDRQLLTLWLNVATGSVALDDRVARYGTVGDLLAAAEAARLDEDTRWVELLKYQAVLTVVNARH</sequence>
<feature type="compositionally biased region" description="Low complexity" evidence="2">
    <location>
        <begin position="38"/>
        <end position="55"/>
    </location>
</feature>
<dbReference type="Pfam" id="PF22633">
    <property type="entry name" value="F5_F8_type_C_2"/>
    <property type="match status" value="1"/>
</dbReference>
<keyword evidence="5" id="KW-0413">Isomerase</keyword>
<evidence type="ECO:0000313" key="6">
    <source>
        <dbReference type="Proteomes" id="UP000540568"/>
    </source>
</evidence>
<dbReference type="InterPro" id="IPR008979">
    <property type="entry name" value="Galactose-bd-like_sf"/>
</dbReference>
<dbReference type="PANTHER" id="PTHR12110">
    <property type="entry name" value="HYDROXYPYRUVATE ISOMERASE"/>
    <property type="match status" value="1"/>
</dbReference>
<dbReference type="RefSeq" id="WP_182614798.1">
    <property type="nucleotide sequence ID" value="NZ_BAAATF010000005.1"/>
</dbReference>
<organism evidence="5 6">
    <name type="scientific">Promicromonospora sukumoe</name>
    <dbReference type="NCBI Taxonomy" id="88382"/>
    <lineage>
        <taxon>Bacteria</taxon>
        <taxon>Bacillati</taxon>
        <taxon>Actinomycetota</taxon>
        <taxon>Actinomycetes</taxon>
        <taxon>Micrococcales</taxon>
        <taxon>Promicromonosporaceae</taxon>
        <taxon>Promicromonospora</taxon>
    </lineage>
</organism>
<gene>
    <name evidence="5" type="ORF">FHX71_001125</name>
</gene>
<proteinExistence type="predicted"/>
<dbReference type="Gene3D" id="2.60.120.260">
    <property type="entry name" value="Galactose-binding domain-like"/>
    <property type="match status" value="1"/>
</dbReference>
<feature type="region of interest" description="Disordered" evidence="2">
    <location>
        <begin position="38"/>
        <end position="60"/>
    </location>
</feature>
<protein>
    <submittedName>
        <fullName evidence="5">Sugar phosphate isomerase/epimerase</fullName>
    </submittedName>
</protein>
<feature type="domain" description="F5/8 type C" evidence="4">
    <location>
        <begin position="332"/>
        <end position="464"/>
    </location>
</feature>
<keyword evidence="1" id="KW-0119">Carbohydrate metabolism</keyword>
<dbReference type="PANTHER" id="PTHR12110:SF41">
    <property type="entry name" value="INOSOSE DEHYDRATASE"/>
    <property type="match status" value="1"/>
</dbReference>
<dbReference type="PROSITE" id="PS50022">
    <property type="entry name" value="FA58C_3"/>
    <property type="match status" value="1"/>
</dbReference>
<dbReference type="InterPro" id="IPR036237">
    <property type="entry name" value="Xyl_isomerase-like_sf"/>
</dbReference>
<keyword evidence="3" id="KW-0732">Signal</keyword>
<dbReference type="Proteomes" id="UP000540568">
    <property type="component" value="Unassembled WGS sequence"/>
</dbReference>
<evidence type="ECO:0000256" key="3">
    <source>
        <dbReference type="SAM" id="SignalP"/>
    </source>
</evidence>
<dbReference type="Gene3D" id="3.20.20.150">
    <property type="entry name" value="Divalent-metal-dependent TIM barrel enzymes"/>
    <property type="match status" value="1"/>
</dbReference>
<evidence type="ECO:0000256" key="1">
    <source>
        <dbReference type="ARBA" id="ARBA00023277"/>
    </source>
</evidence>
<dbReference type="InterPro" id="IPR013022">
    <property type="entry name" value="Xyl_isomerase-like_TIM-brl"/>
</dbReference>
<dbReference type="EMBL" id="JACGWV010000001">
    <property type="protein sequence ID" value="MBA8807183.1"/>
    <property type="molecule type" value="Genomic_DNA"/>
</dbReference>
<evidence type="ECO:0000313" key="5">
    <source>
        <dbReference type="EMBL" id="MBA8807183.1"/>
    </source>
</evidence>
<dbReference type="SUPFAM" id="SSF51658">
    <property type="entry name" value="Xylose isomerase-like"/>
    <property type="match status" value="1"/>
</dbReference>
<evidence type="ECO:0000259" key="4">
    <source>
        <dbReference type="PROSITE" id="PS50022"/>
    </source>
</evidence>
<comment type="caution">
    <text evidence="5">The sequence shown here is derived from an EMBL/GenBank/DDBJ whole genome shotgun (WGS) entry which is preliminary data.</text>
</comment>